<gene>
    <name evidence="2" type="ORF">ILUMI_15158</name>
</gene>
<keyword evidence="3" id="KW-1185">Reference proteome</keyword>
<evidence type="ECO:0000313" key="2">
    <source>
        <dbReference type="EMBL" id="KAF2891015.1"/>
    </source>
</evidence>
<proteinExistence type="predicted"/>
<name>A0A8K0G451_IGNLU</name>
<protein>
    <submittedName>
        <fullName evidence="2">Uncharacterized protein</fullName>
    </submittedName>
</protein>
<accession>A0A8K0G451</accession>
<feature type="region of interest" description="Disordered" evidence="1">
    <location>
        <begin position="108"/>
        <end position="129"/>
    </location>
</feature>
<dbReference type="Proteomes" id="UP000801492">
    <property type="component" value="Unassembled WGS sequence"/>
</dbReference>
<comment type="caution">
    <text evidence="2">The sequence shown here is derived from an EMBL/GenBank/DDBJ whole genome shotgun (WGS) entry which is preliminary data.</text>
</comment>
<organism evidence="2 3">
    <name type="scientific">Ignelater luminosus</name>
    <name type="common">Cucubano</name>
    <name type="synonym">Pyrophorus luminosus</name>
    <dbReference type="NCBI Taxonomy" id="2038154"/>
    <lineage>
        <taxon>Eukaryota</taxon>
        <taxon>Metazoa</taxon>
        <taxon>Ecdysozoa</taxon>
        <taxon>Arthropoda</taxon>
        <taxon>Hexapoda</taxon>
        <taxon>Insecta</taxon>
        <taxon>Pterygota</taxon>
        <taxon>Neoptera</taxon>
        <taxon>Endopterygota</taxon>
        <taxon>Coleoptera</taxon>
        <taxon>Polyphaga</taxon>
        <taxon>Elateriformia</taxon>
        <taxon>Elateroidea</taxon>
        <taxon>Elateridae</taxon>
        <taxon>Agrypninae</taxon>
        <taxon>Pyrophorini</taxon>
        <taxon>Ignelater</taxon>
    </lineage>
</organism>
<sequence length="129" mass="15941">MVTRLIFIFMGTYYFLWQFCYSYRQIARQWSFEPIYQYPIEPEHQGEHFILYPGKYDITLRRPGLRRHRHRKQFINYPFYTWEQERNLHEPVKRYNFDVTNSINDDKNNTRKVDTTTSNTANTDIVKQS</sequence>
<reference evidence="2" key="1">
    <citation type="submission" date="2019-08" db="EMBL/GenBank/DDBJ databases">
        <title>The genome of the North American firefly Photinus pyralis.</title>
        <authorList>
            <consortium name="Photinus pyralis genome working group"/>
            <person name="Fallon T.R."/>
            <person name="Sander Lower S.E."/>
            <person name="Weng J.-K."/>
        </authorList>
    </citation>
    <scope>NUCLEOTIDE SEQUENCE</scope>
    <source>
        <strain evidence="2">TRF0915ILg1</strain>
        <tissue evidence="2">Whole body</tissue>
    </source>
</reference>
<dbReference type="AlphaFoldDB" id="A0A8K0G451"/>
<feature type="compositionally biased region" description="Polar residues" evidence="1">
    <location>
        <begin position="115"/>
        <end position="129"/>
    </location>
</feature>
<evidence type="ECO:0000256" key="1">
    <source>
        <dbReference type="SAM" id="MobiDB-lite"/>
    </source>
</evidence>
<dbReference type="EMBL" id="VTPC01040908">
    <property type="protein sequence ID" value="KAF2891015.1"/>
    <property type="molecule type" value="Genomic_DNA"/>
</dbReference>
<evidence type="ECO:0000313" key="3">
    <source>
        <dbReference type="Proteomes" id="UP000801492"/>
    </source>
</evidence>